<evidence type="ECO:0008006" key="4">
    <source>
        <dbReference type="Google" id="ProtNLM"/>
    </source>
</evidence>
<dbReference type="EMBL" id="PKJT01000001">
    <property type="protein sequence ID" value="PKZ83473.1"/>
    <property type="molecule type" value="Genomic_DNA"/>
</dbReference>
<keyword evidence="1" id="KW-1133">Transmembrane helix</keyword>
<evidence type="ECO:0000313" key="2">
    <source>
        <dbReference type="EMBL" id="PKZ83473.1"/>
    </source>
</evidence>
<feature type="transmembrane region" description="Helical" evidence="1">
    <location>
        <begin position="97"/>
        <end position="121"/>
    </location>
</feature>
<protein>
    <recommendedName>
        <fullName evidence="4">DoxX family membrane protein</fullName>
    </recommendedName>
</protein>
<name>A0AAX0VNE3_MICLU</name>
<proteinExistence type="predicted"/>
<keyword evidence="1" id="KW-0812">Transmembrane</keyword>
<organism evidence="2 3">
    <name type="scientific">Micrococcus luteus</name>
    <name type="common">Micrococcus lysodeikticus</name>
    <dbReference type="NCBI Taxonomy" id="1270"/>
    <lineage>
        <taxon>Bacteria</taxon>
        <taxon>Bacillati</taxon>
        <taxon>Actinomycetota</taxon>
        <taxon>Actinomycetes</taxon>
        <taxon>Micrococcales</taxon>
        <taxon>Micrococcaceae</taxon>
        <taxon>Micrococcus</taxon>
    </lineage>
</organism>
<dbReference type="Proteomes" id="UP000234847">
    <property type="component" value="Unassembled WGS sequence"/>
</dbReference>
<evidence type="ECO:0000256" key="1">
    <source>
        <dbReference type="SAM" id="Phobius"/>
    </source>
</evidence>
<accession>A0AAX0VNE3</accession>
<gene>
    <name evidence="2" type="ORF">CYJ95_00685</name>
</gene>
<comment type="caution">
    <text evidence="2">The sequence shown here is derived from an EMBL/GenBank/DDBJ whole genome shotgun (WGS) entry which is preliminary data.</text>
</comment>
<evidence type="ECO:0000313" key="3">
    <source>
        <dbReference type="Proteomes" id="UP000234847"/>
    </source>
</evidence>
<dbReference type="RefSeq" id="WP_036313258.1">
    <property type="nucleotide sequence ID" value="NZ_CP025616.2"/>
</dbReference>
<reference evidence="2 3" key="1">
    <citation type="submission" date="2017-12" db="EMBL/GenBank/DDBJ databases">
        <title>Phylogenetic diversity of female urinary microbiome.</title>
        <authorList>
            <person name="Thomas-White K."/>
            <person name="Wolfe A.J."/>
        </authorList>
    </citation>
    <scope>NUCLEOTIDE SEQUENCE [LARGE SCALE GENOMIC DNA]</scope>
    <source>
        <strain evidence="2 3">UMB0038</strain>
    </source>
</reference>
<dbReference type="AlphaFoldDB" id="A0AAX0VNE3"/>
<keyword evidence="1" id="KW-0472">Membrane</keyword>
<sequence length="126" mass="13392">MSKKQTVLRTGLGTLFIGAGIIQATHREFFTALIPEQIAEHGDQVQGAATVTLTGIGASFLIPPLNPIARWAATIMLAGTLPPAIDQLRNPEATEKLGIPTAVVALRIPAQVLVIIGAWYATRKSR</sequence>